<gene>
    <name evidence="2" type="ORF">BT96DRAFT_777020</name>
</gene>
<feature type="domain" description="CRIB" evidence="1">
    <location>
        <begin position="5"/>
        <end position="61"/>
    </location>
</feature>
<dbReference type="Pfam" id="PF00786">
    <property type="entry name" value="PBD"/>
    <property type="match status" value="1"/>
</dbReference>
<dbReference type="Gene3D" id="3.90.810.10">
    <property type="entry name" value="CRIB domain"/>
    <property type="match status" value="1"/>
</dbReference>
<dbReference type="OrthoDB" id="248923at2759"/>
<dbReference type="EMBL" id="ML769468">
    <property type="protein sequence ID" value="KAE9399531.1"/>
    <property type="molecule type" value="Genomic_DNA"/>
</dbReference>
<evidence type="ECO:0000313" key="2">
    <source>
        <dbReference type="EMBL" id="KAE9399531.1"/>
    </source>
</evidence>
<reference evidence="2" key="1">
    <citation type="journal article" date="2019" name="Environ. Microbiol.">
        <title>Fungal ecological strategies reflected in gene transcription - a case study of two litter decomposers.</title>
        <authorList>
            <person name="Barbi F."/>
            <person name="Kohler A."/>
            <person name="Barry K."/>
            <person name="Baskaran P."/>
            <person name="Daum C."/>
            <person name="Fauchery L."/>
            <person name="Ihrmark K."/>
            <person name="Kuo A."/>
            <person name="LaButti K."/>
            <person name="Lipzen A."/>
            <person name="Morin E."/>
            <person name="Grigoriev I.V."/>
            <person name="Henrissat B."/>
            <person name="Lindahl B."/>
            <person name="Martin F."/>
        </authorList>
    </citation>
    <scope>NUCLEOTIDE SEQUENCE</scope>
    <source>
        <strain evidence="2">JB14</strain>
    </source>
</reference>
<sequence length="73" mass="8405">TERPEISAPYDPVHLTHIPNSSTGDFSGVPKEWVQLLKEIGVLKLEEEMFPQDAMEIVKFNQEVHRVVWDKMG</sequence>
<dbReference type="InterPro" id="IPR000095">
    <property type="entry name" value="CRIB_dom"/>
</dbReference>
<feature type="non-terminal residue" evidence="2">
    <location>
        <position position="73"/>
    </location>
</feature>
<dbReference type="AlphaFoldDB" id="A0A6A4HPD9"/>
<keyword evidence="3" id="KW-1185">Reference proteome</keyword>
<dbReference type="InterPro" id="IPR036936">
    <property type="entry name" value="CRIB_dom_sf"/>
</dbReference>
<feature type="non-terminal residue" evidence="2">
    <location>
        <position position="1"/>
    </location>
</feature>
<proteinExistence type="predicted"/>
<accession>A0A6A4HPD9</accession>
<evidence type="ECO:0000259" key="1">
    <source>
        <dbReference type="Pfam" id="PF00786"/>
    </source>
</evidence>
<dbReference type="Proteomes" id="UP000799118">
    <property type="component" value="Unassembled WGS sequence"/>
</dbReference>
<name>A0A6A4HPD9_9AGAR</name>
<protein>
    <recommendedName>
        <fullName evidence="1">CRIB domain-containing protein</fullName>
    </recommendedName>
</protein>
<organism evidence="2 3">
    <name type="scientific">Gymnopus androsaceus JB14</name>
    <dbReference type="NCBI Taxonomy" id="1447944"/>
    <lineage>
        <taxon>Eukaryota</taxon>
        <taxon>Fungi</taxon>
        <taxon>Dikarya</taxon>
        <taxon>Basidiomycota</taxon>
        <taxon>Agaricomycotina</taxon>
        <taxon>Agaricomycetes</taxon>
        <taxon>Agaricomycetidae</taxon>
        <taxon>Agaricales</taxon>
        <taxon>Marasmiineae</taxon>
        <taxon>Omphalotaceae</taxon>
        <taxon>Gymnopus</taxon>
    </lineage>
</organism>
<evidence type="ECO:0000313" key="3">
    <source>
        <dbReference type="Proteomes" id="UP000799118"/>
    </source>
</evidence>